<dbReference type="SUPFAM" id="SSF51445">
    <property type="entry name" value="(Trans)glycosidases"/>
    <property type="match status" value="1"/>
</dbReference>
<evidence type="ECO:0000256" key="3">
    <source>
        <dbReference type="ARBA" id="ARBA00023277"/>
    </source>
</evidence>
<dbReference type="PANTHER" id="PTHR31268:SF32">
    <property type="entry name" value="GALACTINOL--SUCROSE GALACTOSYLTRANSFERASE 2-RELATED"/>
    <property type="match status" value="1"/>
</dbReference>
<proteinExistence type="inferred from homology"/>
<dbReference type="InterPro" id="IPR013785">
    <property type="entry name" value="Aldolase_TIM"/>
</dbReference>
<comment type="catalytic activity">
    <reaction evidence="1">
        <text>Hydrolysis of terminal, non-reducing alpha-D-galactose residues in alpha-D-galactosides, including galactose oligosaccharides, galactomannans and galactolipids.</text>
        <dbReference type="EC" id="3.2.1.22"/>
    </reaction>
</comment>
<dbReference type="EMBL" id="ML992673">
    <property type="protein sequence ID" value="KAF2212256.1"/>
    <property type="molecule type" value="Genomic_DNA"/>
</dbReference>
<dbReference type="Gene3D" id="3.20.20.70">
    <property type="entry name" value="Aldolase class I"/>
    <property type="match status" value="1"/>
</dbReference>
<comment type="catalytic activity">
    <reaction evidence="4">
        <text>alpha-D-galactosyl-(1-&gt;3)-1D-myo-inositol + sucrose = raffinose + myo-inositol</text>
        <dbReference type="Rhea" id="RHEA:20161"/>
        <dbReference type="ChEBI" id="CHEBI:16634"/>
        <dbReference type="ChEBI" id="CHEBI:17268"/>
        <dbReference type="ChEBI" id="CHEBI:17505"/>
        <dbReference type="ChEBI" id="CHEBI:17992"/>
        <dbReference type="EC" id="2.4.1.82"/>
    </reaction>
</comment>
<evidence type="ECO:0000256" key="1">
    <source>
        <dbReference type="ARBA" id="ARBA00001255"/>
    </source>
</evidence>
<name>A0A6A6FFR2_9PEZI</name>
<dbReference type="OrthoDB" id="4664297at2759"/>
<dbReference type="PANTHER" id="PTHR31268">
    <property type="match status" value="1"/>
</dbReference>
<evidence type="ECO:0000313" key="6">
    <source>
        <dbReference type="Proteomes" id="UP000799539"/>
    </source>
</evidence>
<dbReference type="InterPro" id="IPR008811">
    <property type="entry name" value="Glycosyl_hydrolases_36"/>
</dbReference>
<gene>
    <name evidence="5" type="ORF">CERZMDRAFT_84632</name>
</gene>
<organism evidence="5 6">
    <name type="scientific">Cercospora zeae-maydis SCOH1-5</name>
    <dbReference type="NCBI Taxonomy" id="717836"/>
    <lineage>
        <taxon>Eukaryota</taxon>
        <taxon>Fungi</taxon>
        <taxon>Dikarya</taxon>
        <taxon>Ascomycota</taxon>
        <taxon>Pezizomycotina</taxon>
        <taxon>Dothideomycetes</taxon>
        <taxon>Dothideomycetidae</taxon>
        <taxon>Mycosphaerellales</taxon>
        <taxon>Mycosphaerellaceae</taxon>
        <taxon>Cercospora</taxon>
    </lineage>
</organism>
<evidence type="ECO:0000313" key="5">
    <source>
        <dbReference type="EMBL" id="KAF2212256.1"/>
    </source>
</evidence>
<dbReference type="AlphaFoldDB" id="A0A6A6FFR2"/>
<keyword evidence="3" id="KW-0119">Carbohydrate metabolism</keyword>
<reference evidence="5" key="1">
    <citation type="journal article" date="2020" name="Stud. Mycol.">
        <title>101 Dothideomycetes genomes: a test case for predicting lifestyles and emergence of pathogens.</title>
        <authorList>
            <person name="Haridas S."/>
            <person name="Albert R."/>
            <person name="Binder M."/>
            <person name="Bloem J."/>
            <person name="Labutti K."/>
            <person name="Salamov A."/>
            <person name="Andreopoulos B."/>
            <person name="Baker S."/>
            <person name="Barry K."/>
            <person name="Bills G."/>
            <person name="Bluhm B."/>
            <person name="Cannon C."/>
            <person name="Castanera R."/>
            <person name="Culley D."/>
            <person name="Daum C."/>
            <person name="Ezra D."/>
            <person name="Gonzalez J."/>
            <person name="Henrissat B."/>
            <person name="Kuo A."/>
            <person name="Liang C."/>
            <person name="Lipzen A."/>
            <person name="Lutzoni F."/>
            <person name="Magnuson J."/>
            <person name="Mondo S."/>
            <person name="Nolan M."/>
            <person name="Ohm R."/>
            <person name="Pangilinan J."/>
            <person name="Park H.-J."/>
            <person name="Ramirez L."/>
            <person name="Alfaro M."/>
            <person name="Sun H."/>
            <person name="Tritt A."/>
            <person name="Yoshinaga Y."/>
            <person name="Zwiers L.-H."/>
            <person name="Turgeon B."/>
            <person name="Goodwin S."/>
            <person name="Spatafora J."/>
            <person name="Crous P."/>
            <person name="Grigoriev I."/>
        </authorList>
    </citation>
    <scope>NUCLEOTIDE SEQUENCE</scope>
    <source>
        <strain evidence="5">SCOH1-5</strain>
    </source>
</reference>
<comment type="similarity">
    <text evidence="2">Belongs to the glycosyl hydrolases 36 family.</text>
</comment>
<dbReference type="GO" id="GO:0047274">
    <property type="term" value="F:galactinol-sucrose galactosyltransferase activity"/>
    <property type="evidence" value="ECO:0007669"/>
    <property type="project" value="UniProtKB-EC"/>
</dbReference>
<accession>A0A6A6FFR2</accession>
<protein>
    <submittedName>
        <fullName evidence="5">Glycoside hydrolase family 36 protein</fullName>
    </submittedName>
</protein>
<keyword evidence="5" id="KW-0378">Hydrolase</keyword>
<sequence>MVVTRIKQKQISFGYCDTVTGQRVYPPPEDDIVMSEQDLLPEQLPPEPAAALTPETDDEMNDLYINTTAWPSLGQATILPKDQDGVTFTVLLEHSSPSSLIGPDPPQVIIWHNHGNQHDWEELPLTPASSSEDLLLLNRPTEKGLVRKWYTGHLPGTPRHGQAVSFTIKYQLNPDHDWQWIKDVTGVGDGQLNYQNNEFQKHSTYDLKHWFSGLSADIQVQNERADTDETHLYSLTAPVVPAYKQNSGYQHHQLGVVNRSTRWFGLVRLWSPWLAPRQGKEKFEVDKDAVELSFLREDGLHVVILGISGIDDVITTFFNDHNGNIIIKARNDRTEAQRSRVLVAVAGSFEVANAAVWYHARKIIQSYGAADEETATVEKLIKTVQPDDNLSPEWLEDWYDGFTFCTWNALGQNLTAEKIYDALDDLAKENINISTLIIDDNWQSLSKGDTQFLRGWSSFEANPAGFPDGMKKTTAEIRKRHPNIKHIAVWHALLGYWGGVDPNGEIAKTYKTIEVEKEPGVAGGTFTVVAAEDVKRMYDDFYSFLADSGIDSVKTDAQFFLDFLVHAPDRRSLMQTYQDAWTVAHLRHLSSRAISCMSQNPQNLFHTQLPRNKPLILHRNSDDFFPEVDASHPWHIFCNAHNALLTQHLNVLPDWDMFQTSHDWAGFHAAARCVSGGPIYFTDCPGKHDIALIRQMTAQTPRDKTIILRPQIVGKATNPYNAYHDLALLKIRTYHGFAQTGTGILGIFNVSGRHLSEFIHLSELPGTDSATKDAEYIIGSFTSGHFTQPLELHNKGVVGKPPLVGLQLQAQGWEILTSYALRSFELSSAKNPVKVAMLGLIGKMTGSAAVTGYDVYVEDSGRLRTWIQLKALGVLGLWISDLEERSVADNFIVLIYGKPISVECVRISKTAKQVLEIDIERAWKESGEDVGWGNEITLEVFMH</sequence>
<evidence type="ECO:0000256" key="2">
    <source>
        <dbReference type="ARBA" id="ARBA00007240"/>
    </source>
</evidence>
<keyword evidence="6" id="KW-1185">Reference proteome</keyword>
<dbReference type="InterPro" id="IPR017853">
    <property type="entry name" value="GH"/>
</dbReference>
<evidence type="ECO:0000256" key="4">
    <source>
        <dbReference type="ARBA" id="ARBA00049426"/>
    </source>
</evidence>
<dbReference type="Pfam" id="PF05691">
    <property type="entry name" value="Raffinose_syn"/>
    <property type="match status" value="2"/>
</dbReference>
<dbReference type="Proteomes" id="UP000799539">
    <property type="component" value="Unassembled WGS sequence"/>
</dbReference>
<dbReference type="GO" id="GO:0004557">
    <property type="term" value="F:alpha-galactosidase activity"/>
    <property type="evidence" value="ECO:0007669"/>
    <property type="project" value="UniProtKB-EC"/>
</dbReference>